<dbReference type="EMBL" id="JAAAIM010000682">
    <property type="protein sequence ID" value="KAG0285292.1"/>
    <property type="molecule type" value="Genomic_DNA"/>
</dbReference>
<dbReference type="InterPro" id="IPR042089">
    <property type="entry name" value="Peptidase_M13_dom_2"/>
</dbReference>
<dbReference type="Pfam" id="PF05649">
    <property type="entry name" value="Peptidase_M13_N"/>
    <property type="match status" value="1"/>
</dbReference>
<dbReference type="Proteomes" id="UP001194696">
    <property type="component" value="Unassembled WGS sequence"/>
</dbReference>
<dbReference type="InterPro" id="IPR008753">
    <property type="entry name" value="Peptidase_M13_N"/>
</dbReference>
<accession>A0ABQ7JU71</accession>
<evidence type="ECO:0000256" key="1">
    <source>
        <dbReference type="SAM" id="SignalP"/>
    </source>
</evidence>
<dbReference type="Gene3D" id="1.10.1380.10">
    <property type="entry name" value="Neutral endopeptidase , domain2"/>
    <property type="match status" value="1"/>
</dbReference>
<dbReference type="PROSITE" id="PS51885">
    <property type="entry name" value="NEPRILYSIN"/>
    <property type="match status" value="1"/>
</dbReference>
<feature type="signal peptide" evidence="1">
    <location>
        <begin position="1"/>
        <end position="21"/>
    </location>
</feature>
<dbReference type="InterPro" id="IPR000718">
    <property type="entry name" value="Peptidase_M13"/>
</dbReference>
<reference evidence="3 4" key="1">
    <citation type="journal article" date="2020" name="Fungal Divers.">
        <title>Resolving the Mortierellaceae phylogeny through synthesis of multi-gene phylogenetics and phylogenomics.</title>
        <authorList>
            <person name="Vandepol N."/>
            <person name="Liber J."/>
            <person name="Desiro A."/>
            <person name="Na H."/>
            <person name="Kennedy M."/>
            <person name="Barry K."/>
            <person name="Grigoriev I.V."/>
            <person name="Miller A.N."/>
            <person name="O'Donnell K."/>
            <person name="Stajich J.E."/>
            <person name="Bonito G."/>
        </authorList>
    </citation>
    <scope>NUCLEOTIDE SEQUENCE [LARGE SCALE GENOMIC DNA]</scope>
    <source>
        <strain evidence="3 4">AD045</strain>
    </source>
</reference>
<name>A0ABQ7JU71_9FUNG</name>
<organism evidence="3 4">
    <name type="scientific">Linnemannia gamsii</name>
    <dbReference type="NCBI Taxonomy" id="64522"/>
    <lineage>
        <taxon>Eukaryota</taxon>
        <taxon>Fungi</taxon>
        <taxon>Fungi incertae sedis</taxon>
        <taxon>Mucoromycota</taxon>
        <taxon>Mortierellomycotina</taxon>
        <taxon>Mortierellomycetes</taxon>
        <taxon>Mortierellales</taxon>
        <taxon>Mortierellaceae</taxon>
        <taxon>Linnemannia</taxon>
    </lineage>
</organism>
<dbReference type="InterPro" id="IPR024079">
    <property type="entry name" value="MetalloPept_cat_dom_sf"/>
</dbReference>
<gene>
    <name evidence="3" type="primary">MMEL1</name>
    <name evidence="3" type="ORF">BGZ96_010438</name>
</gene>
<dbReference type="Gene3D" id="3.40.390.10">
    <property type="entry name" value="Collagenase (Catalytic Domain)"/>
    <property type="match status" value="1"/>
</dbReference>
<dbReference type="PANTHER" id="PTHR11733">
    <property type="entry name" value="ZINC METALLOPROTEASE FAMILY M13 NEPRILYSIN-RELATED"/>
    <property type="match status" value="1"/>
</dbReference>
<feature type="chain" id="PRO_5046969323" evidence="1">
    <location>
        <begin position="22"/>
        <end position="101"/>
    </location>
</feature>
<evidence type="ECO:0000259" key="2">
    <source>
        <dbReference type="Pfam" id="PF05649"/>
    </source>
</evidence>
<evidence type="ECO:0000313" key="3">
    <source>
        <dbReference type="EMBL" id="KAG0285292.1"/>
    </source>
</evidence>
<protein>
    <submittedName>
        <fullName evidence="3">Membrane metallo-endopeptidase-like 1</fullName>
    </submittedName>
</protein>
<feature type="domain" description="Peptidase M13 N-terminal" evidence="2">
    <location>
        <begin position="62"/>
        <end position="98"/>
    </location>
</feature>
<keyword evidence="4" id="KW-1185">Reference proteome</keyword>
<keyword evidence="1" id="KW-0732">Signal</keyword>
<dbReference type="SUPFAM" id="SSF55486">
    <property type="entry name" value="Metalloproteases ('zincins'), catalytic domain"/>
    <property type="match status" value="1"/>
</dbReference>
<dbReference type="PANTHER" id="PTHR11733:SF167">
    <property type="entry name" value="FI17812P1-RELATED"/>
    <property type="match status" value="1"/>
</dbReference>
<evidence type="ECO:0000313" key="4">
    <source>
        <dbReference type="Proteomes" id="UP001194696"/>
    </source>
</evidence>
<proteinExistence type="predicted"/>
<comment type="caution">
    <text evidence="3">The sequence shown here is derived from an EMBL/GenBank/DDBJ whole genome shotgun (WGS) entry which is preliminary data.</text>
</comment>
<sequence length="101" mass="10562">MIATKLQILMAIGVALSVAQAGPIQNSNGNKPSFNNKATCTSQQCVIAAAGIISDMDSTVDPCQDFSKFTCGGFHETHEFPAGKTSIGPFDLLRDSNANIA</sequence>